<name>A0A1G2R7S1_9BACT</name>
<evidence type="ECO:0000256" key="7">
    <source>
        <dbReference type="ARBA" id="ARBA00022824"/>
    </source>
</evidence>
<dbReference type="AlphaFoldDB" id="A0A1G2R7S1"/>
<keyword evidence="4" id="KW-0328">Glycosyltransferase</keyword>
<dbReference type="UniPathway" id="UPA00196"/>
<dbReference type="GO" id="GO:0004376">
    <property type="term" value="F:GPI mannosyltransferase activity"/>
    <property type="evidence" value="ECO:0007669"/>
    <property type="project" value="InterPro"/>
</dbReference>
<feature type="transmembrane region" description="Helical" evidence="10">
    <location>
        <begin position="129"/>
        <end position="161"/>
    </location>
</feature>
<comment type="caution">
    <text evidence="11">The sequence shown here is derived from an EMBL/GenBank/DDBJ whole genome shotgun (WGS) entry which is preliminary data.</text>
</comment>
<comment type="subcellular location">
    <subcellularLocation>
        <location evidence="1">Endoplasmic reticulum membrane</location>
        <topology evidence="1">Multi-pass membrane protein</topology>
    </subcellularLocation>
</comment>
<organism evidence="11 12">
    <name type="scientific">Candidatus Wildermuthbacteria bacterium RIFCSPHIGHO2_02_FULL_47_17</name>
    <dbReference type="NCBI Taxonomy" id="1802452"/>
    <lineage>
        <taxon>Bacteria</taxon>
        <taxon>Candidatus Wildermuthiibacteriota</taxon>
    </lineage>
</organism>
<keyword evidence="3" id="KW-0337">GPI-anchor biosynthesis</keyword>
<evidence type="ECO:0000313" key="12">
    <source>
        <dbReference type="Proteomes" id="UP000179258"/>
    </source>
</evidence>
<dbReference type="GO" id="GO:0000009">
    <property type="term" value="F:alpha-1,6-mannosyltransferase activity"/>
    <property type="evidence" value="ECO:0007669"/>
    <property type="project" value="InterPro"/>
</dbReference>
<feature type="transmembrane region" description="Helical" evidence="10">
    <location>
        <begin position="300"/>
        <end position="317"/>
    </location>
</feature>
<evidence type="ECO:0000313" key="11">
    <source>
        <dbReference type="EMBL" id="OHA68757.1"/>
    </source>
</evidence>
<evidence type="ECO:0000256" key="2">
    <source>
        <dbReference type="ARBA" id="ARBA00004687"/>
    </source>
</evidence>
<keyword evidence="8 10" id="KW-1133">Transmembrane helix</keyword>
<evidence type="ECO:0000256" key="4">
    <source>
        <dbReference type="ARBA" id="ARBA00022676"/>
    </source>
</evidence>
<evidence type="ECO:0000256" key="5">
    <source>
        <dbReference type="ARBA" id="ARBA00022679"/>
    </source>
</evidence>
<evidence type="ECO:0008006" key="13">
    <source>
        <dbReference type="Google" id="ProtNLM"/>
    </source>
</evidence>
<proteinExistence type="predicted"/>
<feature type="transmembrane region" description="Helical" evidence="10">
    <location>
        <begin position="94"/>
        <end position="117"/>
    </location>
</feature>
<evidence type="ECO:0000256" key="1">
    <source>
        <dbReference type="ARBA" id="ARBA00004477"/>
    </source>
</evidence>
<keyword evidence="6 10" id="KW-0812">Transmembrane</keyword>
<evidence type="ECO:0000256" key="8">
    <source>
        <dbReference type="ARBA" id="ARBA00022989"/>
    </source>
</evidence>
<evidence type="ECO:0000256" key="9">
    <source>
        <dbReference type="ARBA" id="ARBA00023136"/>
    </source>
</evidence>
<dbReference type="PANTHER" id="PTHR12468:SF2">
    <property type="entry name" value="GPI MANNOSYLTRANSFERASE 2"/>
    <property type="match status" value="1"/>
</dbReference>
<keyword evidence="5" id="KW-0808">Transferase</keyword>
<feature type="transmembrane region" description="Helical" evidence="10">
    <location>
        <begin position="271"/>
        <end position="293"/>
    </location>
</feature>
<comment type="pathway">
    <text evidence="2">Glycolipid biosynthesis; glycosylphosphatidylinositol-anchor biosynthesis.</text>
</comment>
<feature type="transmembrane region" description="Helical" evidence="10">
    <location>
        <begin position="323"/>
        <end position="339"/>
    </location>
</feature>
<dbReference type="GO" id="GO:0031501">
    <property type="term" value="C:mannosyltransferase complex"/>
    <property type="evidence" value="ECO:0007669"/>
    <property type="project" value="TreeGrafter"/>
</dbReference>
<dbReference type="Proteomes" id="UP000179258">
    <property type="component" value="Unassembled WGS sequence"/>
</dbReference>
<feature type="transmembrane region" description="Helical" evidence="10">
    <location>
        <begin position="348"/>
        <end position="369"/>
    </location>
</feature>
<evidence type="ECO:0000256" key="3">
    <source>
        <dbReference type="ARBA" id="ARBA00022502"/>
    </source>
</evidence>
<evidence type="ECO:0000256" key="10">
    <source>
        <dbReference type="SAM" id="Phobius"/>
    </source>
</evidence>
<accession>A0A1G2R7S1</accession>
<gene>
    <name evidence="11" type="ORF">A3D59_01080</name>
</gene>
<feature type="transmembrane region" description="Helical" evidence="10">
    <location>
        <begin position="167"/>
        <end position="193"/>
    </location>
</feature>
<dbReference type="GO" id="GO:0006506">
    <property type="term" value="P:GPI anchor biosynthetic process"/>
    <property type="evidence" value="ECO:0007669"/>
    <property type="project" value="UniProtKB-UniPathway"/>
</dbReference>
<reference evidence="11 12" key="1">
    <citation type="journal article" date="2016" name="Nat. Commun.">
        <title>Thousands of microbial genomes shed light on interconnected biogeochemical processes in an aquifer system.</title>
        <authorList>
            <person name="Anantharaman K."/>
            <person name="Brown C.T."/>
            <person name="Hug L.A."/>
            <person name="Sharon I."/>
            <person name="Castelle C.J."/>
            <person name="Probst A.J."/>
            <person name="Thomas B.C."/>
            <person name="Singh A."/>
            <person name="Wilkins M.J."/>
            <person name="Karaoz U."/>
            <person name="Brodie E.L."/>
            <person name="Williams K.H."/>
            <person name="Hubbard S.S."/>
            <person name="Banfield J.F."/>
        </authorList>
    </citation>
    <scope>NUCLEOTIDE SEQUENCE [LARGE SCALE GENOMIC DNA]</scope>
</reference>
<keyword evidence="7" id="KW-0256">Endoplasmic reticulum</keyword>
<sequence>MLSKIIKYLLVWRLAILAIATLATYFLPIKDCCQTFGANLSPSYLANIWANFAGKDFLDLARFGYGLPLSPSTYVFFPLFPIVIRFLTSVIPDYLASGLVLVHVSLVLALFYLYRLIRLDYQDNIARNTLLLIILFPTAFFFGAVYTESFFLLLIVLSFYLARKKQFFLACLFGLFASATRLAGIFLWPALIWEIWQKARRSPSLVWLLLPPLGLLAYLKHLYLKTGNPLMFLKVTPDFGPNLVIDKLILLHQVFFRYAKMLLGSELISPLYLTVLFEFVVGILFLILTVLAFRKLRRSYAIFMLLSYLAPTLTGTFAGLPRYVLTIFPGFILLSLWYGSQKPLVKRIYLAINIIAAAILIALFTRGYFIG</sequence>
<feature type="transmembrane region" description="Helical" evidence="10">
    <location>
        <begin position="6"/>
        <end position="27"/>
    </location>
</feature>
<feature type="transmembrane region" description="Helical" evidence="10">
    <location>
        <begin position="65"/>
        <end position="88"/>
    </location>
</feature>
<dbReference type="PANTHER" id="PTHR12468">
    <property type="entry name" value="GPI MANNOSYLTRANSFERASE 2"/>
    <property type="match status" value="1"/>
</dbReference>
<evidence type="ECO:0000256" key="6">
    <source>
        <dbReference type="ARBA" id="ARBA00022692"/>
    </source>
</evidence>
<keyword evidence="9 10" id="KW-0472">Membrane</keyword>
<dbReference type="GO" id="GO:0016020">
    <property type="term" value="C:membrane"/>
    <property type="evidence" value="ECO:0007669"/>
    <property type="project" value="GOC"/>
</dbReference>
<dbReference type="InterPro" id="IPR007315">
    <property type="entry name" value="PIG-V/Gpi18"/>
</dbReference>
<feature type="transmembrane region" description="Helical" evidence="10">
    <location>
        <begin position="205"/>
        <end position="224"/>
    </location>
</feature>
<dbReference type="EMBL" id="MHTX01000008">
    <property type="protein sequence ID" value="OHA68757.1"/>
    <property type="molecule type" value="Genomic_DNA"/>
</dbReference>
<protein>
    <recommendedName>
        <fullName evidence="13">Glycosyltransferase RgtA/B/C/D-like domain-containing protein</fullName>
    </recommendedName>
</protein>